<dbReference type="Gene3D" id="3.90.70.10">
    <property type="entry name" value="Cysteine proteinases"/>
    <property type="match status" value="1"/>
</dbReference>
<name>A0AAD8JI83_9APIA</name>
<dbReference type="PANTHER" id="PTHR24006:SF663">
    <property type="entry name" value="UBIQUITIN CARBOXYL-TERMINAL HYDROLASE 23"/>
    <property type="match status" value="1"/>
</dbReference>
<dbReference type="AlphaFoldDB" id="A0AAD8JI83"/>
<comment type="similarity">
    <text evidence="1 2">Belongs to the peptidase C19 family.</text>
</comment>
<reference evidence="5" key="2">
    <citation type="submission" date="2023-05" db="EMBL/GenBank/DDBJ databases">
        <authorList>
            <person name="Schelkunov M.I."/>
        </authorList>
    </citation>
    <scope>NUCLEOTIDE SEQUENCE</scope>
    <source>
        <strain evidence="5">Hsosn_3</strain>
        <tissue evidence="5">Leaf</tissue>
    </source>
</reference>
<dbReference type="InterPro" id="IPR001394">
    <property type="entry name" value="Peptidase_C19_UCH"/>
</dbReference>
<reference evidence="5" key="1">
    <citation type="submission" date="2023-02" db="EMBL/GenBank/DDBJ databases">
        <title>Genome of toxic invasive species Heracleum sosnowskyi carries increased number of genes despite the absence of recent whole-genome duplications.</title>
        <authorList>
            <person name="Schelkunov M."/>
            <person name="Shtratnikova V."/>
            <person name="Makarenko M."/>
            <person name="Klepikova A."/>
            <person name="Omelchenko D."/>
            <person name="Novikova G."/>
            <person name="Obukhova E."/>
            <person name="Bogdanov V."/>
            <person name="Penin A."/>
            <person name="Logacheva M."/>
        </authorList>
    </citation>
    <scope>NUCLEOTIDE SEQUENCE</scope>
    <source>
        <strain evidence="5">Hsosn_3</strain>
        <tissue evidence="5">Leaf</tissue>
    </source>
</reference>
<dbReference type="PROSITE" id="PS00973">
    <property type="entry name" value="USP_2"/>
    <property type="match status" value="1"/>
</dbReference>
<evidence type="ECO:0000259" key="4">
    <source>
        <dbReference type="PROSITE" id="PS50235"/>
    </source>
</evidence>
<keyword evidence="2" id="KW-0788">Thiol protease</keyword>
<evidence type="ECO:0000313" key="5">
    <source>
        <dbReference type="EMBL" id="KAK1403618.1"/>
    </source>
</evidence>
<dbReference type="InterPro" id="IPR028889">
    <property type="entry name" value="USP"/>
</dbReference>
<dbReference type="CDD" id="cd02661">
    <property type="entry name" value="Peptidase_C19E"/>
    <property type="match status" value="1"/>
</dbReference>
<proteinExistence type="inferred from homology"/>
<dbReference type="SUPFAM" id="SSF54001">
    <property type="entry name" value="Cysteine proteinases"/>
    <property type="match status" value="1"/>
</dbReference>
<evidence type="ECO:0000256" key="2">
    <source>
        <dbReference type="RuleBase" id="RU366025"/>
    </source>
</evidence>
<keyword evidence="2" id="KW-0645">Protease</keyword>
<comment type="caution">
    <text evidence="5">The sequence shown here is derived from an EMBL/GenBank/DDBJ whole genome shotgun (WGS) entry which is preliminary data.</text>
</comment>
<dbReference type="GO" id="GO:0005634">
    <property type="term" value="C:nucleus"/>
    <property type="evidence" value="ECO:0007669"/>
    <property type="project" value="TreeGrafter"/>
</dbReference>
<sequence>MAGNGLSGSDSTTTINFHISRRNDNKRSFIDGPRNFRMEALSSDSSNSPRQGMKSKGKKIVDGSDGLEMDPELSFRITFRKIGAGLANLGNTCFLNSVLQCLTYTEPLAAYLQSGNHQNSCRKSGFCALCAIQKHVSRALQSPGRILAPKEIVSNLRCISRSFRNSRQEDAHEYMVNLLESMHKCCLPSGVPSESPSAYDKSLVHKIFGGRLRSQVKCTQCSFSSNKFDPFIDLSLEIIKADSLCRALAHFTAKEQLDGGEKQYNCQQCKQKVRAHKQLTIDKAPFVLTIHLKRFGSYLVGQKIDKRIHFGPTLDLKPFVTDPYDRNLNYTLYGVLVHAGWSTHSGHYYCFVRTSSGMWYSLDDNQVVQVSERKVLEQKAYMLFYYRDNRNIGSKKPDYKENVTTNAMGRTMSSGVKQESKEAIHSAQTNTMIDIKASSVAVAQRDSITAALSPKNSDKDCPSEVISGLTTAQHPTPKKDPLSGLSSRLPPLKDSLKTFPVVSREDGDYRNCRDGTEYVAGKDSSNLVGNIPAGRAQMSPKENLDEVVAISSDCCTLQRSSGTTLVKEDPSKINGGVSGLDPSVRSNEQILPLLSSSSTNGENCQGMKDIQSAESSGLPNRTSVQKNVPTGKHIKQMKKLTKYPMMKMQLSSNIFMAASLRVRKKKYKRNKKCISETRHLREKILVDVSGTPLDLHPSTCKGYQPSGSMAISQRKVKKAKSKKNKKSGVNNLVLNSNCNSEMSVTHGEVAKGDGQNCDVRTHQSLKSCKTGSEAKQWNVRHDENSKDSTKESMQKGLMGMLTRGLEETIVARWDEIESQSLQMEDTSCVNNFAIGYVADEWNNEYDQGRRKKIRRLKHNFNKQNPFQEIATMNTKVKRARIDSSSSGNRPFRI</sequence>
<feature type="region of interest" description="Disordered" evidence="3">
    <location>
        <begin position="39"/>
        <end position="65"/>
    </location>
</feature>
<protein>
    <recommendedName>
        <fullName evidence="2">Ubiquitin carboxyl-terminal hydrolase</fullName>
        <ecNumber evidence="2">3.4.19.12</ecNumber>
    </recommendedName>
</protein>
<accession>A0AAD8JI83</accession>
<dbReference type="FunFam" id="3.90.70.10:FF:000078">
    <property type="entry name" value="Ubiquitin carboxyl-terminal hydrolase 23"/>
    <property type="match status" value="1"/>
</dbReference>
<dbReference type="PANTHER" id="PTHR24006">
    <property type="entry name" value="UBIQUITIN CARBOXYL-TERMINAL HYDROLASE"/>
    <property type="match status" value="1"/>
</dbReference>
<evidence type="ECO:0000313" key="6">
    <source>
        <dbReference type="Proteomes" id="UP001237642"/>
    </source>
</evidence>
<dbReference type="PROSITE" id="PS50235">
    <property type="entry name" value="USP_3"/>
    <property type="match status" value="1"/>
</dbReference>
<dbReference type="EMBL" id="JAUIZM010000001">
    <property type="protein sequence ID" value="KAK1403618.1"/>
    <property type="molecule type" value="Genomic_DNA"/>
</dbReference>
<dbReference type="GO" id="GO:0016579">
    <property type="term" value="P:protein deubiquitination"/>
    <property type="evidence" value="ECO:0007669"/>
    <property type="project" value="InterPro"/>
</dbReference>
<dbReference type="Proteomes" id="UP001237642">
    <property type="component" value="Unassembled WGS sequence"/>
</dbReference>
<dbReference type="InterPro" id="IPR038765">
    <property type="entry name" value="Papain-like_cys_pep_sf"/>
</dbReference>
<dbReference type="GO" id="GO:0006508">
    <property type="term" value="P:proteolysis"/>
    <property type="evidence" value="ECO:0007669"/>
    <property type="project" value="UniProtKB-KW"/>
</dbReference>
<dbReference type="GO" id="GO:0004843">
    <property type="term" value="F:cysteine-type deubiquitinase activity"/>
    <property type="evidence" value="ECO:0007669"/>
    <property type="project" value="UniProtKB-UniRule"/>
</dbReference>
<dbReference type="InterPro" id="IPR018200">
    <property type="entry name" value="USP_CS"/>
</dbReference>
<evidence type="ECO:0000256" key="1">
    <source>
        <dbReference type="ARBA" id="ARBA00009085"/>
    </source>
</evidence>
<keyword evidence="2 5" id="KW-0378">Hydrolase</keyword>
<dbReference type="PROSITE" id="PS00972">
    <property type="entry name" value="USP_1"/>
    <property type="match status" value="1"/>
</dbReference>
<keyword evidence="6" id="KW-1185">Reference proteome</keyword>
<gene>
    <name evidence="5" type="ORF">POM88_003223</name>
</gene>
<dbReference type="GO" id="GO:0005829">
    <property type="term" value="C:cytosol"/>
    <property type="evidence" value="ECO:0007669"/>
    <property type="project" value="TreeGrafter"/>
</dbReference>
<feature type="domain" description="USP" evidence="4">
    <location>
        <begin position="84"/>
        <end position="388"/>
    </location>
</feature>
<dbReference type="Pfam" id="PF00443">
    <property type="entry name" value="UCH"/>
    <property type="match status" value="1"/>
</dbReference>
<dbReference type="InterPro" id="IPR050164">
    <property type="entry name" value="Peptidase_C19"/>
</dbReference>
<comment type="function">
    <text evidence="2">Recognizes and hydrolyzes the peptide bond at the C-terminal Gly of ubiquitin. Involved in the processing of poly-ubiquitin precursors as well as that of ubiquitinated proteins.</text>
</comment>
<dbReference type="EC" id="3.4.19.12" evidence="2"/>
<evidence type="ECO:0000256" key="3">
    <source>
        <dbReference type="SAM" id="MobiDB-lite"/>
    </source>
</evidence>
<keyword evidence="2" id="KW-0833">Ubl conjugation pathway</keyword>
<organism evidence="5 6">
    <name type="scientific">Heracleum sosnowskyi</name>
    <dbReference type="NCBI Taxonomy" id="360622"/>
    <lineage>
        <taxon>Eukaryota</taxon>
        <taxon>Viridiplantae</taxon>
        <taxon>Streptophyta</taxon>
        <taxon>Embryophyta</taxon>
        <taxon>Tracheophyta</taxon>
        <taxon>Spermatophyta</taxon>
        <taxon>Magnoliopsida</taxon>
        <taxon>eudicotyledons</taxon>
        <taxon>Gunneridae</taxon>
        <taxon>Pentapetalae</taxon>
        <taxon>asterids</taxon>
        <taxon>campanulids</taxon>
        <taxon>Apiales</taxon>
        <taxon>Apiaceae</taxon>
        <taxon>Apioideae</taxon>
        <taxon>apioid superclade</taxon>
        <taxon>Tordylieae</taxon>
        <taxon>Tordyliinae</taxon>
        <taxon>Heracleum</taxon>
    </lineage>
</organism>
<feature type="region of interest" description="Disordered" evidence="3">
    <location>
        <begin position="451"/>
        <end position="490"/>
    </location>
</feature>
<comment type="catalytic activity">
    <reaction evidence="2">
        <text>Thiol-dependent hydrolysis of ester, thioester, amide, peptide and isopeptide bonds formed by the C-terminal Gly of ubiquitin (a 76-residue protein attached to proteins as an intracellular targeting signal).</text>
        <dbReference type="EC" id="3.4.19.12"/>
    </reaction>
</comment>